<dbReference type="UniPathway" id="UPA00094"/>
<evidence type="ECO:0000256" key="5">
    <source>
        <dbReference type="ARBA" id="ARBA00022516"/>
    </source>
</evidence>
<sequence length="240" mass="26338">MTLEKSTYECVSFTVLSSMATVLSSMATSTSRRSPLQPVWTFLNILACLGWSFVLFILLTGLFLESENGSLNNSLVDLQTPVLVLEAICVVEVFRILVGDLPGNAVLGVVLHLIRFVAISEVLPRADEGHWTVNAVLVSWAITEVTRYPMYIFPSIEGLRSIRMVVPLFTFPAGCFSEGYGAYMVLTRDDTPLWLKAVLCGMLFVNGVLGPTMAYPALLKKGLPVLGLIKKKDKGEKKSD</sequence>
<organism evidence="14">
    <name type="scientific">Odontella aurita</name>
    <dbReference type="NCBI Taxonomy" id="265563"/>
    <lineage>
        <taxon>Eukaryota</taxon>
        <taxon>Sar</taxon>
        <taxon>Stramenopiles</taxon>
        <taxon>Ochrophyta</taxon>
        <taxon>Bacillariophyta</taxon>
        <taxon>Mediophyceae</taxon>
        <taxon>Biddulphiophycidae</taxon>
        <taxon>Eupodiscales</taxon>
        <taxon>Odontellaceae</taxon>
        <taxon>Odontella</taxon>
    </lineage>
</organism>
<dbReference type="PANTHER" id="PTHR11035:SF35">
    <property type="entry name" value="VERY-LONG-CHAIN (3R)-3-HYDROXYACYL-COA DEHYDRATASE"/>
    <property type="match status" value="1"/>
</dbReference>
<dbReference type="AlphaFoldDB" id="A0A7S4MCJ5"/>
<evidence type="ECO:0000256" key="10">
    <source>
        <dbReference type="ARBA" id="ARBA00023136"/>
    </source>
</evidence>
<dbReference type="GO" id="GO:0005789">
    <property type="term" value="C:endoplasmic reticulum membrane"/>
    <property type="evidence" value="ECO:0007669"/>
    <property type="project" value="TreeGrafter"/>
</dbReference>
<dbReference type="EC" id="4.2.1.134" evidence="4"/>
<reference evidence="14" key="1">
    <citation type="submission" date="2021-01" db="EMBL/GenBank/DDBJ databases">
        <authorList>
            <person name="Corre E."/>
            <person name="Pelletier E."/>
            <person name="Niang G."/>
            <person name="Scheremetjew M."/>
            <person name="Finn R."/>
            <person name="Kale V."/>
            <person name="Holt S."/>
            <person name="Cochrane G."/>
            <person name="Meng A."/>
            <person name="Brown T."/>
            <person name="Cohen L."/>
        </authorList>
    </citation>
    <scope>NUCLEOTIDE SEQUENCE</scope>
    <source>
        <strain evidence="14">Isolate 1302-5</strain>
    </source>
</reference>
<keyword evidence="11" id="KW-0275">Fatty acid biosynthesis</keyword>
<evidence type="ECO:0000256" key="6">
    <source>
        <dbReference type="ARBA" id="ARBA00022692"/>
    </source>
</evidence>
<comment type="pathway">
    <text evidence="2">Lipid metabolism; fatty acid biosynthesis.</text>
</comment>
<keyword evidence="9" id="KW-0443">Lipid metabolism</keyword>
<dbReference type="GO" id="GO:0030148">
    <property type="term" value="P:sphingolipid biosynthetic process"/>
    <property type="evidence" value="ECO:0007669"/>
    <property type="project" value="TreeGrafter"/>
</dbReference>
<evidence type="ECO:0000256" key="1">
    <source>
        <dbReference type="ARBA" id="ARBA00004141"/>
    </source>
</evidence>
<evidence type="ECO:0000256" key="9">
    <source>
        <dbReference type="ARBA" id="ARBA00023098"/>
    </source>
</evidence>
<dbReference type="GO" id="GO:0102158">
    <property type="term" value="F:very-long-chain (3R)-3-hydroxyacyl-CoA dehydratase activity"/>
    <property type="evidence" value="ECO:0007669"/>
    <property type="project" value="UniProtKB-EC"/>
</dbReference>
<dbReference type="GO" id="GO:0042761">
    <property type="term" value="P:very long-chain fatty acid biosynthetic process"/>
    <property type="evidence" value="ECO:0007669"/>
    <property type="project" value="TreeGrafter"/>
</dbReference>
<feature type="transmembrane region" description="Helical" evidence="13">
    <location>
        <begin position="165"/>
        <end position="187"/>
    </location>
</feature>
<keyword evidence="10 13" id="KW-0472">Membrane</keyword>
<keyword evidence="12" id="KW-0456">Lyase</keyword>
<feature type="transmembrane region" description="Helical" evidence="13">
    <location>
        <begin position="193"/>
        <end position="218"/>
    </location>
</feature>
<evidence type="ECO:0000256" key="4">
    <source>
        <dbReference type="ARBA" id="ARBA00013122"/>
    </source>
</evidence>
<evidence type="ECO:0000256" key="8">
    <source>
        <dbReference type="ARBA" id="ARBA00022989"/>
    </source>
</evidence>
<proteinExistence type="inferred from homology"/>
<evidence type="ECO:0000313" key="14">
    <source>
        <dbReference type="EMBL" id="CAE2215082.1"/>
    </source>
</evidence>
<comment type="similarity">
    <text evidence="3">Belongs to the very long-chain fatty acids dehydratase HACD family.</text>
</comment>
<keyword evidence="7" id="KW-0276">Fatty acid metabolism</keyword>
<evidence type="ECO:0000256" key="12">
    <source>
        <dbReference type="ARBA" id="ARBA00023239"/>
    </source>
</evidence>
<dbReference type="GO" id="GO:0030497">
    <property type="term" value="P:fatty acid elongation"/>
    <property type="evidence" value="ECO:0007669"/>
    <property type="project" value="TreeGrafter"/>
</dbReference>
<comment type="subcellular location">
    <subcellularLocation>
        <location evidence="1">Membrane</location>
        <topology evidence="1">Multi-pass membrane protein</topology>
    </subcellularLocation>
</comment>
<dbReference type="EMBL" id="HBKQ01009145">
    <property type="protein sequence ID" value="CAE2215082.1"/>
    <property type="molecule type" value="Transcribed_RNA"/>
</dbReference>
<feature type="transmembrane region" description="Helical" evidence="13">
    <location>
        <begin position="39"/>
        <end position="58"/>
    </location>
</feature>
<evidence type="ECO:0000256" key="11">
    <source>
        <dbReference type="ARBA" id="ARBA00023160"/>
    </source>
</evidence>
<accession>A0A7S4MCJ5</accession>
<gene>
    <name evidence="14" type="ORF">OAUR00152_LOCUS6112</name>
</gene>
<dbReference type="PANTHER" id="PTHR11035">
    <property type="entry name" value="VERY-LONG-CHAIN (3R)-3-HYDROXYACYL-COA DEHYDRATASE"/>
    <property type="match status" value="1"/>
</dbReference>
<keyword evidence="6 13" id="KW-0812">Transmembrane</keyword>
<evidence type="ECO:0000256" key="2">
    <source>
        <dbReference type="ARBA" id="ARBA00005194"/>
    </source>
</evidence>
<dbReference type="Pfam" id="PF04387">
    <property type="entry name" value="PTPLA"/>
    <property type="match status" value="1"/>
</dbReference>
<protein>
    <recommendedName>
        <fullName evidence="4">very-long-chain (3R)-3-hydroxyacyl-CoA dehydratase</fullName>
        <ecNumber evidence="4">4.2.1.134</ecNumber>
    </recommendedName>
</protein>
<name>A0A7S4MCJ5_9STRA</name>
<evidence type="ECO:0000256" key="13">
    <source>
        <dbReference type="SAM" id="Phobius"/>
    </source>
</evidence>
<evidence type="ECO:0000256" key="7">
    <source>
        <dbReference type="ARBA" id="ARBA00022832"/>
    </source>
</evidence>
<dbReference type="InterPro" id="IPR007482">
    <property type="entry name" value="Tyr_Pase-like_PTPLA"/>
</dbReference>
<evidence type="ECO:0000256" key="3">
    <source>
        <dbReference type="ARBA" id="ARBA00007811"/>
    </source>
</evidence>
<keyword evidence="8 13" id="KW-1133">Transmembrane helix</keyword>
<keyword evidence="5" id="KW-0444">Lipid biosynthesis</keyword>